<reference evidence="3 4" key="1">
    <citation type="submission" date="2016-10" db="EMBL/GenBank/DDBJ databases">
        <authorList>
            <person name="de Groot N.N."/>
        </authorList>
    </citation>
    <scope>NUCLEOTIDE SEQUENCE [LARGE SCALE GENOMIC DNA]</scope>
    <source>
        <strain evidence="3 4">DSM 21800</strain>
    </source>
</reference>
<dbReference type="Pfam" id="PF01547">
    <property type="entry name" value="SBP_bac_1"/>
    <property type="match status" value="1"/>
</dbReference>
<evidence type="ECO:0000313" key="3">
    <source>
        <dbReference type="EMBL" id="SDS40976.1"/>
    </source>
</evidence>
<sequence>MRPLRPIRPVRLIALILALVLAAAGCAGGSQDDPQTKIDEPDPNINTTGMPIAKEPVTISFMSGRPSQTADDWNTVAAMKKMEKQSGVHIDWGLVPSEGATEKRNLSLASGDYPEVIYRTGLGAVDLAKYGEQGTLIPLNTLIDKYMPNLKAILAENPDIKRGMTFPDGKIYGLPTIYDPEFASLQMQYKLWVRKDWLAKFGMKTPTTLDEYAAYLKAVKTKDPNGNGKADEIPLTDGGEGGTLYQMLRSSFGVGNRGTSSGYLDAQPDDPTTVRFYPASDGYRDLMGYLHKLYADGLIQKDVFTNDAGKFNNLGSQDLIGSAATQSPAAFFGKVGKNYVALPPLKKTASDPVPEWNAEGSGLRGMGQFVITDKAEHPVAAARWMDYFYGDEGAKLFFLGIEGTTYQKSGTDYEFLPQIADNPDGLTVDEALKPYVIYLGGSYPGIVRESYFKGTEGSAQAVEGTKQVADHGIDEVWPGFTYGSDEATELDTISADVDKFTDESRSAFISGKKPLSDWDDYVAKFDQMGMKRYLEIQQAALDRYRKK</sequence>
<keyword evidence="2" id="KW-0732">Signal</keyword>
<dbReference type="Gene3D" id="3.40.190.10">
    <property type="entry name" value="Periplasmic binding protein-like II"/>
    <property type="match status" value="2"/>
</dbReference>
<proteinExistence type="predicted"/>
<dbReference type="AlphaFoldDB" id="A0A1H1RZJ9"/>
<protein>
    <submittedName>
        <fullName evidence="3">Carbohydrate ABC transporter substrate-binding protein, CUT1 family</fullName>
    </submittedName>
</protein>
<dbReference type="InterPro" id="IPR050490">
    <property type="entry name" value="Bact_solute-bd_prot1"/>
</dbReference>
<feature type="chain" id="PRO_5039640935" evidence="2">
    <location>
        <begin position="28"/>
        <end position="547"/>
    </location>
</feature>
<feature type="region of interest" description="Disordered" evidence="1">
    <location>
        <begin position="27"/>
        <end position="50"/>
    </location>
</feature>
<dbReference type="PANTHER" id="PTHR43649">
    <property type="entry name" value="ARABINOSE-BINDING PROTEIN-RELATED"/>
    <property type="match status" value="1"/>
</dbReference>
<dbReference type="PANTHER" id="PTHR43649:SF12">
    <property type="entry name" value="DIACETYLCHITOBIOSE BINDING PROTEIN DASA"/>
    <property type="match status" value="1"/>
</dbReference>
<evidence type="ECO:0000256" key="1">
    <source>
        <dbReference type="SAM" id="MobiDB-lite"/>
    </source>
</evidence>
<keyword evidence="4" id="KW-1185">Reference proteome</keyword>
<dbReference type="EMBL" id="LT629772">
    <property type="protein sequence ID" value="SDS40976.1"/>
    <property type="molecule type" value="Genomic_DNA"/>
</dbReference>
<dbReference type="Proteomes" id="UP000199103">
    <property type="component" value="Chromosome I"/>
</dbReference>
<name>A0A1H1RZJ9_9ACTN</name>
<evidence type="ECO:0000313" key="4">
    <source>
        <dbReference type="Proteomes" id="UP000199103"/>
    </source>
</evidence>
<evidence type="ECO:0000256" key="2">
    <source>
        <dbReference type="SAM" id="SignalP"/>
    </source>
</evidence>
<dbReference type="STRING" id="630515.SAMN04489812_1822"/>
<gene>
    <name evidence="3" type="ORF">SAMN04489812_1822</name>
</gene>
<accession>A0A1H1RZJ9</accession>
<organism evidence="3 4">
    <name type="scientific">Microlunatus soli</name>
    <dbReference type="NCBI Taxonomy" id="630515"/>
    <lineage>
        <taxon>Bacteria</taxon>
        <taxon>Bacillati</taxon>
        <taxon>Actinomycetota</taxon>
        <taxon>Actinomycetes</taxon>
        <taxon>Propionibacteriales</taxon>
        <taxon>Propionibacteriaceae</taxon>
        <taxon>Microlunatus</taxon>
    </lineage>
</organism>
<dbReference type="PROSITE" id="PS51257">
    <property type="entry name" value="PROKAR_LIPOPROTEIN"/>
    <property type="match status" value="1"/>
</dbReference>
<dbReference type="SUPFAM" id="SSF53850">
    <property type="entry name" value="Periplasmic binding protein-like II"/>
    <property type="match status" value="1"/>
</dbReference>
<feature type="signal peptide" evidence="2">
    <location>
        <begin position="1"/>
        <end position="27"/>
    </location>
</feature>
<dbReference type="InterPro" id="IPR006059">
    <property type="entry name" value="SBP"/>
</dbReference>